<accession>A0ABN6L4E1</accession>
<gene>
    <name evidence="1" type="ORF">PEPS_01990</name>
</gene>
<dbReference type="EMBL" id="AP025292">
    <property type="protein sequence ID" value="BDC97918.1"/>
    <property type="molecule type" value="Genomic_DNA"/>
</dbReference>
<dbReference type="Proteomes" id="UP001354989">
    <property type="component" value="Chromosome"/>
</dbReference>
<sequence length="77" mass="9179">MKTPSTYFQGLEYILIANLPFSQRIDFLCWLPKGALKTLQIGSEQPYECAPYADYEFWLDFHFPFIQSRQVDFDFEI</sequence>
<keyword evidence="2" id="KW-1185">Reference proteome</keyword>
<protein>
    <submittedName>
        <fullName evidence="1">Uncharacterized protein</fullName>
    </submittedName>
</protein>
<proteinExistence type="predicted"/>
<name>A0ABN6L4E1_9BACT</name>
<evidence type="ECO:0000313" key="2">
    <source>
        <dbReference type="Proteomes" id="UP001354989"/>
    </source>
</evidence>
<evidence type="ECO:0000313" key="1">
    <source>
        <dbReference type="EMBL" id="BDC97918.1"/>
    </source>
</evidence>
<organism evidence="1 2">
    <name type="scientific">Persicobacter psychrovividus</name>
    <dbReference type="NCBI Taxonomy" id="387638"/>
    <lineage>
        <taxon>Bacteria</taxon>
        <taxon>Pseudomonadati</taxon>
        <taxon>Bacteroidota</taxon>
        <taxon>Cytophagia</taxon>
        <taxon>Cytophagales</taxon>
        <taxon>Persicobacteraceae</taxon>
        <taxon>Persicobacter</taxon>
    </lineage>
</organism>
<reference evidence="1 2" key="1">
    <citation type="submission" date="2021-12" db="EMBL/GenBank/DDBJ databases">
        <title>Genome sequencing of bacteria with rrn-lacking chromosome and rrn-plasmid.</title>
        <authorList>
            <person name="Anda M."/>
            <person name="Iwasaki W."/>
        </authorList>
    </citation>
    <scope>NUCLEOTIDE SEQUENCE [LARGE SCALE GENOMIC DNA]</scope>
    <source>
        <strain evidence="1 2">NBRC 101262</strain>
    </source>
</reference>